<protein>
    <submittedName>
        <fullName evidence="3">Uncharacterized protein</fullName>
    </submittedName>
</protein>
<evidence type="ECO:0000256" key="2">
    <source>
        <dbReference type="SAM" id="Phobius"/>
    </source>
</evidence>
<feature type="compositionally biased region" description="Basic and acidic residues" evidence="1">
    <location>
        <begin position="53"/>
        <end position="71"/>
    </location>
</feature>
<feature type="region of interest" description="Disordered" evidence="1">
    <location>
        <begin position="53"/>
        <end position="216"/>
    </location>
</feature>
<keyword evidence="2" id="KW-0472">Membrane</keyword>
<feature type="compositionally biased region" description="Polar residues" evidence="1">
    <location>
        <begin position="184"/>
        <end position="193"/>
    </location>
</feature>
<name>A0A427AV10_ENSVE</name>
<organism evidence="3 4">
    <name type="scientific">Ensete ventricosum</name>
    <name type="common">Abyssinian banana</name>
    <name type="synonym">Musa ensete</name>
    <dbReference type="NCBI Taxonomy" id="4639"/>
    <lineage>
        <taxon>Eukaryota</taxon>
        <taxon>Viridiplantae</taxon>
        <taxon>Streptophyta</taxon>
        <taxon>Embryophyta</taxon>
        <taxon>Tracheophyta</taxon>
        <taxon>Spermatophyta</taxon>
        <taxon>Magnoliopsida</taxon>
        <taxon>Liliopsida</taxon>
        <taxon>Zingiberales</taxon>
        <taxon>Musaceae</taxon>
        <taxon>Ensete</taxon>
    </lineage>
</organism>
<dbReference type="EMBL" id="AMZH03001238">
    <property type="protein sequence ID" value="RRT80082.1"/>
    <property type="molecule type" value="Genomic_DNA"/>
</dbReference>
<accession>A0A427AV10</accession>
<evidence type="ECO:0000256" key="1">
    <source>
        <dbReference type="SAM" id="MobiDB-lite"/>
    </source>
</evidence>
<evidence type="ECO:0000313" key="4">
    <source>
        <dbReference type="Proteomes" id="UP000287651"/>
    </source>
</evidence>
<feature type="compositionally biased region" description="Basic residues" evidence="1">
    <location>
        <begin position="74"/>
        <end position="83"/>
    </location>
</feature>
<keyword evidence="2" id="KW-0812">Transmembrane</keyword>
<reference evidence="3 4" key="1">
    <citation type="journal article" date="2014" name="Agronomy (Basel)">
        <title>A Draft Genome Sequence for Ensete ventricosum, the Drought-Tolerant Tree Against Hunger.</title>
        <authorList>
            <person name="Harrison J."/>
            <person name="Moore K.A."/>
            <person name="Paszkiewicz K."/>
            <person name="Jones T."/>
            <person name="Grant M."/>
            <person name="Ambacheew D."/>
            <person name="Muzemil S."/>
            <person name="Studholme D.J."/>
        </authorList>
    </citation>
    <scope>NUCLEOTIDE SEQUENCE [LARGE SCALE GENOMIC DNA]</scope>
</reference>
<feature type="compositionally biased region" description="Polar residues" evidence="1">
    <location>
        <begin position="168"/>
        <end position="177"/>
    </location>
</feature>
<keyword evidence="2" id="KW-1133">Transmembrane helix</keyword>
<comment type="caution">
    <text evidence="3">The sequence shown here is derived from an EMBL/GenBank/DDBJ whole genome shotgun (WGS) entry which is preliminary data.</text>
</comment>
<feature type="transmembrane region" description="Helical" evidence="2">
    <location>
        <begin position="15"/>
        <end position="36"/>
    </location>
</feature>
<evidence type="ECO:0000313" key="3">
    <source>
        <dbReference type="EMBL" id="RRT80082.1"/>
    </source>
</evidence>
<proteinExistence type="predicted"/>
<sequence>VLVGLEVLVTMLEEVLLLVLAVASIVELMGTGLVTAKQETGKTGVIAVEREVIRSKSPGRDGRGADRENGWRSRSPKYSRSPRKSPPIKERKHSPSPDVSRSPKGRMSPRLKEEAERIGSDYDQSPRRGNSRSPMSQERESPRSRRYRSPPPKEEAELNVADFDQSPRRGNSRSPMNQERESPQRGNSRSPMNQERESPRRGNSRSRSRSPVSQER</sequence>
<gene>
    <name evidence="3" type="ORF">B296_00013868</name>
</gene>
<feature type="compositionally biased region" description="Basic and acidic residues" evidence="1">
    <location>
        <begin position="110"/>
        <end position="126"/>
    </location>
</feature>
<dbReference type="AlphaFoldDB" id="A0A427AV10"/>
<feature type="non-terminal residue" evidence="3">
    <location>
        <position position="1"/>
    </location>
</feature>
<dbReference type="Proteomes" id="UP000287651">
    <property type="component" value="Unassembled WGS sequence"/>
</dbReference>